<dbReference type="EMBL" id="CP073100">
    <property type="protein sequence ID" value="QUE51428.1"/>
    <property type="molecule type" value="Genomic_DNA"/>
</dbReference>
<dbReference type="Gene3D" id="2.30.30.700">
    <property type="entry name" value="SLA1 homology domain 1"/>
    <property type="match status" value="1"/>
</dbReference>
<dbReference type="InterPro" id="IPR012336">
    <property type="entry name" value="Thioredoxin-like_fold"/>
</dbReference>
<dbReference type="SUPFAM" id="SSF52833">
    <property type="entry name" value="Thioredoxin-like"/>
    <property type="match status" value="1"/>
</dbReference>
<sequence>MISWLRVSLVLLLFLPSCARLNSAIRSRSKPKEKEEHPFGPTMIPPSMRGGGTPVAAGGNVAPPSLSQITPQSEILWTDPDNPDKGIPELNDLMAGPKHGLWEEDEGIARRQAVREGKPLLIWFTDSAHSPGCKQLTAQLFDKKEFESWAKEKFVRLRVDFYPRVKDPNMSMDDAADKEARNRNRATEMNKRYKVLGYPTLLVLSNSGDVVGRYKGFKNGDGDYTWGLLKQGESLAGKSSQEWRAGLMKKGYREWQDRSGNKVFAKLVSYNKGTLIFVEPDGRRSKTVETRLSDADRDWIKQQKALRGIE</sequence>
<evidence type="ECO:0000313" key="3">
    <source>
        <dbReference type="EMBL" id="QUE51428.1"/>
    </source>
</evidence>
<organism evidence="3 4">
    <name type="scientific">Luteolibacter ambystomatis</name>
    <dbReference type="NCBI Taxonomy" id="2824561"/>
    <lineage>
        <taxon>Bacteria</taxon>
        <taxon>Pseudomonadati</taxon>
        <taxon>Verrucomicrobiota</taxon>
        <taxon>Verrucomicrobiia</taxon>
        <taxon>Verrucomicrobiales</taxon>
        <taxon>Verrucomicrobiaceae</taxon>
        <taxon>Luteolibacter</taxon>
    </lineage>
</organism>
<dbReference type="RefSeq" id="WP_211631567.1">
    <property type="nucleotide sequence ID" value="NZ_CP073100.1"/>
</dbReference>
<dbReference type="InterPro" id="IPR036249">
    <property type="entry name" value="Thioredoxin-like_sf"/>
</dbReference>
<name>A0A975G9Q2_9BACT</name>
<feature type="domain" description="Thioredoxin" evidence="2">
    <location>
        <begin position="64"/>
        <end position="305"/>
    </location>
</feature>
<dbReference type="Gene3D" id="3.40.30.10">
    <property type="entry name" value="Glutaredoxin"/>
    <property type="match status" value="1"/>
</dbReference>
<evidence type="ECO:0000313" key="4">
    <source>
        <dbReference type="Proteomes" id="UP000676169"/>
    </source>
</evidence>
<dbReference type="Pfam" id="PF13098">
    <property type="entry name" value="Thioredoxin_2"/>
    <property type="match status" value="1"/>
</dbReference>
<dbReference type="KEGG" id="lamb:KBB96_00685"/>
<dbReference type="PROSITE" id="PS51352">
    <property type="entry name" value="THIOREDOXIN_2"/>
    <property type="match status" value="1"/>
</dbReference>
<proteinExistence type="predicted"/>
<dbReference type="AlphaFoldDB" id="A0A975G9Q2"/>
<keyword evidence="4" id="KW-1185">Reference proteome</keyword>
<reference evidence="3" key="1">
    <citation type="submission" date="2021-04" db="EMBL/GenBank/DDBJ databases">
        <title>Luteolibacter sp. 32A isolated from the skin of an Anderson's salamander (Ambystoma andersonii).</title>
        <authorList>
            <person name="Spergser J."/>
            <person name="Busse H.-J."/>
        </authorList>
    </citation>
    <scope>NUCLEOTIDE SEQUENCE</scope>
    <source>
        <strain evidence="3">32A</strain>
    </source>
</reference>
<dbReference type="InterPro" id="IPR013766">
    <property type="entry name" value="Thioredoxin_domain"/>
</dbReference>
<protein>
    <submittedName>
        <fullName evidence="3">Thioredoxin family protein</fullName>
    </submittedName>
</protein>
<evidence type="ECO:0000256" key="1">
    <source>
        <dbReference type="SAM" id="MobiDB-lite"/>
    </source>
</evidence>
<feature type="region of interest" description="Disordered" evidence="1">
    <location>
        <begin position="26"/>
        <end position="48"/>
    </location>
</feature>
<dbReference type="Proteomes" id="UP000676169">
    <property type="component" value="Chromosome"/>
</dbReference>
<evidence type="ECO:0000259" key="2">
    <source>
        <dbReference type="PROSITE" id="PS51352"/>
    </source>
</evidence>
<gene>
    <name evidence="3" type="ORF">KBB96_00685</name>
</gene>
<accession>A0A975G9Q2</accession>